<keyword evidence="4" id="KW-1185">Reference proteome</keyword>
<dbReference type="InterPro" id="IPR010982">
    <property type="entry name" value="Lambda_DNA-bd_dom_sf"/>
</dbReference>
<dbReference type="Proteomes" id="UP000305778">
    <property type="component" value="Unassembled WGS sequence"/>
</dbReference>
<proteinExistence type="predicted"/>
<name>A0A4U0SAL9_9ACTN</name>
<comment type="caution">
    <text evidence="3">The sequence shown here is derived from an EMBL/GenBank/DDBJ whole genome shotgun (WGS) entry which is preliminary data.</text>
</comment>
<gene>
    <name evidence="3" type="ORF">FCI23_31780</name>
</gene>
<dbReference type="InterPro" id="IPR001387">
    <property type="entry name" value="Cro/C1-type_HTH"/>
</dbReference>
<protein>
    <submittedName>
        <fullName evidence="3">Helix-turn-helix domain-containing protein</fullName>
    </submittedName>
</protein>
<dbReference type="SMART" id="SM00530">
    <property type="entry name" value="HTH_XRE"/>
    <property type="match status" value="1"/>
</dbReference>
<evidence type="ECO:0000259" key="2">
    <source>
        <dbReference type="SMART" id="SM00530"/>
    </source>
</evidence>
<sequence length="247" mass="26325">MRLLSGRFPDSAGQQVGGPSTLGGHIAPPEVWLTAVQGFGRYLVQLHARAGAPSRRDLAGRTGFGKSTISDAFAGRRLPTWPVAEALVAALGGEVLEARERWGAAKAGSSRAQEPPGWLTSVRSDIPELMVSTDFIKACAAAPGDPKKALAASWEALRLSAGQLTRARYKVVPGNWSSDIVATFRRAEDDGLLPAGVTAVADAVHRYHVDNQFPDHEPSPTAEVLQVVFLAFRLAWQARDVVVSARA</sequence>
<feature type="region of interest" description="Disordered" evidence="1">
    <location>
        <begin position="1"/>
        <end position="23"/>
    </location>
</feature>
<evidence type="ECO:0000313" key="3">
    <source>
        <dbReference type="EMBL" id="TKA06370.1"/>
    </source>
</evidence>
<dbReference type="AlphaFoldDB" id="A0A4U0SAL9"/>
<dbReference type="GO" id="GO:0003677">
    <property type="term" value="F:DNA binding"/>
    <property type="evidence" value="ECO:0007669"/>
    <property type="project" value="InterPro"/>
</dbReference>
<dbReference type="SUPFAM" id="SSF47413">
    <property type="entry name" value="lambda repressor-like DNA-binding domains"/>
    <property type="match status" value="1"/>
</dbReference>
<dbReference type="Pfam" id="PF13560">
    <property type="entry name" value="HTH_31"/>
    <property type="match status" value="1"/>
</dbReference>
<dbReference type="OrthoDB" id="3847636at2"/>
<accession>A0A4U0SAL9</accession>
<evidence type="ECO:0000313" key="4">
    <source>
        <dbReference type="Proteomes" id="UP000305778"/>
    </source>
</evidence>
<reference evidence="3 4" key="1">
    <citation type="submission" date="2019-04" db="EMBL/GenBank/DDBJ databases">
        <title>Streptomyces oryziradicis sp. nov., a novel actinomycete isolated from rhizosphere soil of rice (Oryza sativa L.).</title>
        <authorList>
            <person name="Li C."/>
        </authorList>
    </citation>
    <scope>NUCLEOTIDE SEQUENCE [LARGE SCALE GENOMIC DNA]</scope>
    <source>
        <strain evidence="3 4">NEAU-C40</strain>
    </source>
</reference>
<dbReference type="CDD" id="cd00093">
    <property type="entry name" value="HTH_XRE"/>
    <property type="match status" value="1"/>
</dbReference>
<organism evidence="3 4">
    <name type="scientific">Actinacidiphila oryziradicis</name>
    <dbReference type="NCBI Taxonomy" id="2571141"/>
    <lineage>
        <taxon>Bacteria</taxon>
        <taxon>Bacillati</taxon>
        <taxon>Actinomycetota</taxon>
        <taxon>Actinomycetes</taxon>
        <taxon>Kitasatosporales</taxon>
        <taxon>Streptomycetaceae</taxon>
        <taxon>Actinacidiphila</taxon>
    </lineage>
</organism>
<evidence type="ECO:0000256" key="1">
    <source>
        <dbReference type="SAM" id="MobiDB-lite"/>
    </source>
</evidence>
<feature type="domain" description="HTH cro/C1-type" evidence="2">
    <location>
        <begin position="42"/>
        <end position="98"/>
    </location>
</feature>
<dbReference type="EMBL" id="SUMC01000039">
    <property type="protein sequence ID" value="TKA06370.1"/>
    <property type="molecule type" value="Genomic_DNA"/>
</dbReference>